<organism evidence="4 5">
    <name type="scientific">Coleophoma crateriformis</name>
    <dbReference type="NCBI Taxonomy" id="565419"/>
    <lineage>
        <taxon>Eukaryota</taxon>
        <taxon>Fungi</taxon>
        <taxon>Dikarya</taxon>
        <taxon>Ascomycota</taxon>
        <taxon>Pezizomycotina</taxon>
        <taxon>Leotiomycetes</taxon>
        <taxon>Helotiales</taxon>
        <taxon>Dermateaceae</taxon>
        <taxon>Coleophoma</taxon>
    </lineage>
</organism>
<gene>
    <name evidence="4" type="ORF">BP5796_09309</name>
</gene>
<dbReference type="GO" id="GO:0043386">
    <property type="term" value="P:mycotoxin biosynthetic process"/>
    <property type="evidence" value="ECO:0007669"/>
    <property type="project" value="InterPro"/>
</dbReference>
<dbReference type="AlphaFoldDB" id="A0A3D8R3M4"/>
<comment type="caution">
    <text evidence="4">The sequence shown here is derived from an EMBL/GenBank/DDBJ whole genome shotgun (WGS) entry which is preliminary data.</text>
</comment>
<evidence type="ECO:0000256" key="3">
    <source>
        <dbReference type="SAM" id="Phobius"/>
    </source>
</evidence>
<sequence length="298" mass="34900">MFDGALTWTLDYIHVDFRREMTFDRSVFFIFTIKGFHKATMKASRDTSYESLRQSDDESEKSTRVARHSTTLALYIGWIFAGIFAFTTGFQAFLQVRSYNRHAITPGTFSTGFSTEFDLFKPYVRQEPKMFFGGPRWYDNGTGYSNHNPSEPRYTGPPTDELDAAWKELLKGRYINVTEEEAEMAFGKPHGLYNHPGLGYLVGLDVYHALHCIDELRRALDRDHYYNKQTKHAYPDRAHRDHCIDHLRQQLMCHADLTPIPVIWYEGHGRSFVQSDVVHTCRNWDLVQEFKNFRHDQM</sequence>
<dbReference type="Pfam" id="PF11807">
    <property type="entry name" value="UstYa"/>
    <property type="match status" value="1"/>
</dbReference>
<evidence type="ECO:0000256" key="1">
    <source>
        <dbReference type="ARBA" id="ARBA00004685"/>
    </source>
</evidence>
<dbReference type="EMBL" id="PDLN01000013">
    <property type="protein sequence ID" value="RDW68652.1"/>
    <property type="molecule type" value="Genomic_DNA"/>
</dbReference>
<comment type="pathway">
    <text evidence="1">Mycotoxin biosynthesis.</text>
</comment>
<reference evidence="4 5" key="1">
    <citation type="journal article" date="2018" name="IMA Fungus">
        <title>IMA Genome-F 9: Draft genome sequence of Annulohypoxylon stygium, Aspergillus mulundensis, Berkeleyomyces basicola (syn. Thielaviopsis basicola), Ceratocystis smalleyi, two Cercospora beticola strains, Coleophoma cylindrospora, Fusarium fracticaudum, Phialophora cf. hyalina, and Morchella septimelata.</title>
        <authorList>
            <person name="Wingfield B.D."/>
            <person name="Bills G.F."/>
            <person name="Dong Y."/>
            <person name="Huang W."/>
            <person name="Nel W.J."/>
            <person name="Swalarsk-Parry B.S."/>
            <person name="Vaghefi N."/>
            <person name="Wilken P.M."/>
            <person name="An Z."/>
            <person name="de Beer Z.W."/>
            <person name="De Vos L."/>
            <person name="Chen L."/>
            <person name="Duong T.A."/>
            <person name="Gao Y."/>
            <person name="Hammerbacher A."/>
            <person name="Kikkert J.R."/>
            <person name="Li Y."/>
            <person name="Li H."/>
            <person name="Li K."/>
            <person name="Li Q."/>
            <person name="Liu X."/>
            <person name="Ma X."/>
            <person name="Naidoo K."/>
            <person name="Pethybridge S.J."/>
            <person name="Sun J."/>
            <person name="Steenkamp E.T."/>
            <person name="van der Nest M.A."/>
            <person name="van Wyk S."/>
            <person name="Wingfield M.J."/>
            <person name="Xiong C."/>
            <person name="Yue Q."/>
            <person name="Zhang X."/>
        </authorList>
    </citation>
    <scope>NUCLEOTIDE SEQUENCE [LARGE SCALE GENOMIC DNA]</scope>
    <source>
        <strain evidence="4 5">BP5796</strain>
    </source>
</reference>
<evidence type="ECO:0000256" key="2">
    <source>
        <dbReference type="ARBA" id="ARBA00035112"/>
    </source>
</evidence>
<proteinExistence type="inferred from homology"/>
<keyword evidence="3" id="KW-1133">Transmembrane helix</keyword>
<evidence type="ECO:0000313" key="5">
    <source>
        <dbReference type="Proteomes" id="UP000256328"/>
    </source>
</evidence>
<accession>A0A3D8R3M4</accession>
<evidence type="ECO:0000313" key="4">
    <source>
        <dbReference type="EMBL" id="RDW68652.1"/>
    </source>
</evidence>
<feature type="transmembrane region" description="Helical" evidence="3">
    <location>
        <begin position="72"/>
        <end position="94"/>
    </location>
</feature>
<dbReference type="InterPro" id="IPR021765">
    <property type="entry name" value="UstYa-like"/>
</dbReference>
<name>A0A3D8R3M4_9HELO</name>
<dbReference type="PANTHER" id="PTHR33365">
    <property type="entry name" value="YALI0B05434P"/>
    <property type="match status" value="1"/>
</dbReference>
<protein>
    <submittedName>
        <fullName evidence="4">Uncharacterized protein</fullName>
    </submittedName>
</protein>
<dbReference type="Proteomes" id="UP000256328">
    <property type="component" value="Unassembled WGS sequence"/>
</dbReference>
<dbReference type="OrthoDB" id="3687641at2759"/>
<comment type="similarity">
    <text evidence="2">Belongs to the ustYa family.</text>
</comment>
<keyword evidence="5" id="KW-1185">Reference proteome</keyword>
<keyword evidence="3" id="KW-0812">Transmembrane</keyword>
<keyword evidence="3" id="KW-0472">Membrane</keyword>
<dbReference type="PANTHER" id="PTHR33365:SF4">
    <property type="entry name" value="CYCLOCHLOROTINE BIOSYNTHESIS PROTEIN O"/>
    <property type="match status" value="1"/>
</dbReference>